<dbReference type="AlphaFoldDB" id="A0A173MER3"/>
<organism evidence="1 2">
    <name type="scientific">Filimonas lacunae</name>
    <dbReference type="NCBI Taxonomy" id="477680"/>
    <lineage>
        <taxon>Bacteria</taxon>
        <taxon>Pseudomonadati</taxon>
        <taxon>Bacteroidota</taxon>
        <taxon>Chitinophagia</taxon>
        <taxon>Chitinophagales</taxon>
        <taxon>Chitinophagaceae</taxon>
        <taxon>Filimonas</taxon>
    </lineage>
</organism>
<keyword evidence="2" id="KW-1185">Reference proteome</keyword>
<name>A0A173MER3_9BACT</name>
<dbReference type="OrthoDB" id="615056at2"/>
<dbReference type="KEGG" id="fln:FLA_2022"/>
<protein>
    <recommendedName>
        <fullName evidence="3">DUF4397 domain-containing protein</fullName>
    </recommendedName>
</protein>
<dbReference type="PROSITE" id="PS51257">
    <property type="entry name" value="PROKAR_LIPOPROTEIN"/>
    <property type="match status" value="1"/>
</dbReference>
<accession>A0A173MER3</accession>
<evidence type="ECO:0000313" key="1">
    <source>
        <dbReference type="EMBL" id="SIT24156.1"/>
    </source>
</evidence>
<reference evidence="2" key="1">
    <citation type="submission" date="2017-01" db="EMBL/GenBank/DDBJ databases">
        <authorList>
            <person name="Varghese N."/>
            <person name="Submissions S."/>
        </authorList>
    </citation>
    <scope>NUCLEOTIDE SEQUENCE [LARGE SCALE GENOMIC DNA]</scope>
    <source>
        <strain evidence="2">DSM 21054</strain>
    </source>
</reference>
<dbReference type="STRING" id="477680.SAMN05421788_10679"/>
<dbReference type="Proteomes" id="UP000186917">
    <property type="component" value="Unassembled WGS sequence"/>
</dbReference>
<dbReference type="EMBL" id="FTOR01000006">
    <property type="protein sequence ID" value="SIT24156.1"/>
    <property type="molecule type" value="Genomic_DNA"/>
</dbReference>
<proteinExistence type="predicted"/>
<gene>
    <name evidence="1" type="ORF">SAMN05421788_10679</name>
</gene>
<evidence type="ECO:0000313" key="2">
    <source>
        <dbReference type="Proteomes" id="UP000186917"/>
    </source>
</evidence>
<sequence length="569" mass="61570">MKHSKYIYPFLLVALTGTVSCKKKLDNISDNRLQQQPLTGSSSRLINLAGANELQIAGQKLTSFMAADKEGGYGPDQTRSTVYFPETGRMGATFTVPLQLVDAQGMIRDILFSSSSSKVIAPPSRPFTAVDDYNHPMDYYFAWFAPNKGGYQDSLFAIPREVSPSSNPEHFKIRLLNLGTTPDRFHTGNMSLTWADGTAIAGLENIAPGSYSDYIEIPFGSYQFKVLDADGKEVPAKGSLEMVNNVLNPETGTMMSATADGDAGVGGFSDTWLTYAPLKTYQPGGIYTIAVGAMSGYGIPTGGPGETVATLTNSFQVIADNKESTNITYSRMQAVNVLAGKEISWQVDGKPLGETLAFATQTTYSRYIAGTHHVKALDKQGATLAETDRQLMPGDNITAWLYATRDGKPAISFSANNLSGKYYTGASGNDGSYATAQDLNPWWIRFMNFCADEEEVTFTKANGQHFTTSTTSQAYAHIQLGKAAEVNEYVRLRANEPVSILAYTSKPGVFPGNWMTEVTPVAANRFIANPALYKTAKKPNAEPGIYTVALVGNTAAGEKPSMIIIKHNK</sequence>
<evidence type="ECO:0008006" key="3">
    <source>
        <dbReference type="Google" id="ProtNLM"/>
    </source>
</evidence>
<dbReference type="RefSeq" id="WP_076380296.1">
    <property type="nucleotide sequence ID" value="NZ_AP017422.1"/>
</dbReference>